<proteinExistence type="predicted"/>
<feature type="compositionally biased region" description="Basic and acidic residues" evidence="2">
    <location>
        <begin position="144"/>
        <end position="158"/>
    </location>
</feature>
<organism evidence="5 6">
    <name type="scientific">Porites lobata</name>
    <dbReference type="NCBI Taxonomy" id="104759"/>
    <lineage>
        <taxon>Eukaryota</taxon>
        <taxon>Metazoa</taxon>
        <taxon>Cnidaria</taxon>
        <taxon>Anthozoa</taxon>
        <taxon>Hexacorallia</taxon>
        <taxon>Scleractinia</taxon>
        <taxon>Fungiina</taxon>
        <taxon>Poritidae</taxon>
        <taxon>Porites</taxon>
    </lineage>
</organism>
<feature type="compositionally biased region" description="Polar residues" evidence="2">
    <location>
        <begin position="1027"/>
        <end position="1046"/>
    </location>
</feature>
<evidence type="ECO:0008006" key="7">
    <source>
        <dbReference type="Google" id="ProtNLM"/>
    </source>
</evidence>
<dbReference type="SUPFAM" id="SSF46689">
    <property type="entry name" value="Homeodomain-like"/>
    <property type="match status" value="1"/>
</dbReference>
<feature type="compositionally biased region" description="Basic and acidic residues" evidence="2">
    <location>
        <begin position="278"/>
        <end position="303"/>
    </location>
</feature>
<name>A0ABN8NEP7_9CNID</name>
<accession>A0ABN8NEP7</accession>
<feature type="compositionally biased region" description="Polar residues" evidence="2">
    <location>
        <begin position="134"/>
        <end position="143"/>
    </location>
</feature>
<evidence type="ECO:0000256" key="1">
    <source>
        <dbReference type="SAM" id="Coils"/>
    </source>
</evidence>
<dbReference type="InterPro" id="IPR001005">
    <property type="entry name" value="SANT/Myb"/>
</dbReference>
<keyword evidence="1" id="KW-0175">Coiled coil</keyword>
<feature type="compositionally biased region" description="Basic and acidic residues" evidence="2">
    <location>
        <begin position="929"/>
        <end position="940"/>
    </location>
</feature>
<comment type="caution">
    <text evidence="5">The sequence shown here is derived from an EMBL/GenBank/DDBJ whole genome shotgun (WGS) entry which is preliminary data.</text>
</comment>
<evidence type="ECO:0000313" key="6">
    <source>
        <dbReference type="Proteomes" id="UP001159405"/>
    </source>
</evidence>
<feature type="compositionally biased region" description="Acidic residues" evidence="2">
    <location>
        <begin position="851"/>
        <end position="870"/>
    </location>
</feature>
<evidence type="ECO:0000259" key="3">
    <source>
        <dbReference type="PROSITE" id="PS50090"/>
    </source>
</evidence>
<feature type="compositionally biased region" description="Basic and acidic residues" evidence="2">
    <location>
        <begin position="1011"/>
        <end position="1023"/>
    </location>
</feature>
<dbReference type="EMBL" id="CALNXK010000017">
    <property type="protein sequence ID" value="CAH3105195.1"/>
    <property type="molecule type" value="Genomic_DNA"/>
</dbReference>
<reference evidence="5 6" key="1">
    <citation type="submission" date="2022-05" db="EMBL/GenBank/DDBJ databases">
        <authorList>
            <consortium name="Genoscope - CEA"/>
            <person name="William W."/>
        </authorList>
    </citation>
    <scope>NUCLEOTIDE SEQUENCE [LARGE SCALE GENOMIC DNA]</scope>
</reference>
<dbReference type="SMART" id="SM01025">
    <property type="entry name" value="BEN"/>
    <property type="match status" value="2"/>
</dbReference>
<protein>
    <recommendedName>
        <fullName evidence="7">BEN domain-containing protein</fullName>
    </recommendedName>
</protein>
<feature type="domain" description="Myb-like" evidence="3">
    <location>
        <begin position="18"/>
        <end position="70"/>
    </location>
</feature>
<feature type="region of interest" description="Disordered" evidence="2">
    <location>
        <begin position="276"/>
        <end position="303"/>
    </location>
</feature>
<dbReference type="InterPro" id="IPR009057">
    <property type="entry name" value="Homeodomain-like_sf"/>
</dbReference>
<evidence type="ECO:0000259" key="4">
    <source>
        <dbReference type="PROSITE" id="PS51457"/>
    </source>
</evidence>
<dbReference type="InterPro" id="IPR018379">
    <property type="entry name" value="BEN_domain"/>
</dbReference>
<dbReference type="PROSITE" id="PS50090">
    <property type="entry name" value="MYB_LIKE"/>
    <property type="match status" value="1"/>
</dbReference>
<feature type="coiled-coil region" evidence="1">
    <location>
        <begin position="193"/>
        <end position="220"/>
    </location>
</feature>
<dbReference type="Pfam" id="PF00249">
    <property type="entry name" value="Myb_DNA-binding"/>
    <property type="match status" value="1"/>
</dbReference>
<dbReference type="Gene3D" id="1.10.10.60">
    <property type="entry name" value="Homeodomain-like"/>
    <property type="match status" value="1"/>
</dbReference>
<dbReference type="PROSITE" id="PS51457">
    <property type="entry name" value="BEN"/>
    <property type="match status" value="2"/>
</dbReference>
<sequence length="1186" mass="128949">MSRRRKSASSAKKSSENATDQESDEWSEEEKKRLLDALKRDDGKNNWRWITRQVNSKTMNQVKEFAEKLKAEKQTTTARRTSSSSKRPIAPKDTGPLEGWINATKRLRGDNDVDGTCIPQQTQTSREEECQDLDSGSENAPTSTHEELHCNGDGKEEEQQQVPELTSNSDHHKNTLSPNIVTEEQFQRTNSLMEDLLNNQKEMMQKISVLESTLDDLRSDGSSTQSSLMDMLTKIASKLDCLSNNAPHGCCGGPVIIQTTPHANLIHQPVLGSCSSCRDGEQDKRHESSMPVSDKESSTMNEKNDTIATVSLSRTLVQTSSTISQSISSRKSSSESCTANLIIDSHKDSLPQSKEIQSSTSSPEVTLCSASAPLTADSSVSTSNCGSSINVLSESPTKVTTTIPPKERLPERCEEKSLRQEPCLPVVVECHSLSNRTSSVASVINLSPSIAVTAIANSVQTTVVSMASSQQRGPMSEQLNVTAPQRPYVTPSRDTFASVQTTVSSLPPSYIDLHNTLTTSPVLSTVARSPAARFVPGNNSQVVSSHLPQHASPVPNISIPVISLPSSQNRHLPRQSVQSITNTSAQTSPPPGYITLSHTTNVKPSTSKAYGVPLSLPHAQTGETTLRNPPSGKAKDLDALSAAESVIRRATIEACDKQRMDAASPKELLNAAMLISNYITDHPNSEHQDQWQSCLSAIVTDYHKNLDPSKGDSLQLVSIGYNPYVVLTQYDLEDMLDKSKGRPKYFALRLAEKLFGIDVLIKSTPYGIGGKAALHPVILDAIKVEVLRQFASDMSNEGQIALWKSCVTSIAQRCKRARNPRKDRSQMRASANNVDVSLPSMAVGGGIQLSEPDENDDSQGELDEEDDDCDMGSLDQLAARRTPPLIRIPSDDEKTPTKNGPEEGDYNDAGCITPVKDSTARPESVADSSMEKNDGTEGERSIPPGIDPDITVVHLPSNLQTSVEPQVKSTAQRQSSVVVTTRHATAGSGNSGSVSGEERTRIDTQQSVSGREGENNDESKEKGSPLAGNSSGNYMVQSFPNPNASKESVTVSGIRMTADYFHVLVGGNPNVVIPRQKYLDAVTKSSQPTHFAVRLAELVFGDDVLEASTVTGGKRGTMQLDPIMIKAIQMEVTERFLKTLDPEQQNVVWRKCVTSIATRCKTLRYNRAKTSENQWTLVHPSQVSPE</sequence>
<evidence type="ECO:0000313" key="5">
    <source>
        <dbReference type="EMBL" id="CAH3105195.1"/>
    </source>
</evidence>
<feature type="domain" description="BEN" evidence="4">
    <location>
        <begin position="1068"/>
        <end position="1167"/>
    </location>
</feature>
<feature type="compositionally biased region" description="Polar residues" evidence="2">
    <location>
        <begin position="957"/>
        <end position="983"/>
    </location>
</feature>
<feature type="domain" description="BEN" evidence="4">
    <location>
        <begin position="699"/>
        <end position="821"/>
    </location>
</feature>
<gene>
    <name evidence="5" type="ORF">PLOB_00012385</name>
</gene>
<evidence type="ECO:0000256" key="2">
    <source>
        <dbReference type="SAM" id="MobiDB-lite"/>
    </source>
</evidence>
<feature type="compositionally biased region" description="Acidic residues" evidence="2">
    <location>
        <begin position="19"/>
        <end position="28"/>
    </location>
</feature>
<feature type="region of interest" description="Disordered" evidence="2">
    <location>
        <begin position="67"/>
        <end position="179"/>
    </location>
</feature>
<keyword evidence="6" id="KW-1185">Reference proteome</keyword>
<feature type="region of interest" description="Disordered" evidence="2">
    <location>
        <begin position="1"/>
        <end position="30"/>
    </location>
</feature>
<dbReference type="Pfam" id="PF10523">
    <property type="entry name" value="BEN"/>
    <property type="match status" value="1"/>
</dbReference>
<feature type="region of interest" description="Disordered" evidence="2">
    <location>
        <begin position="817"/>
        <end position="1046"/>
    </location>
</feature>
<dbReference type="Proteomes" id="UP001159405">
    <property type="component" value="Unassembled WGS sequence"/>
</dbReference>
<feature type="compositionally biased region" description="Low complexity" evidence="2">
    <location>
        <begin position="75"/>
        <end position="85"/>
    </location>
</feature>
<dbReference type="CDD" id="cd00167">
    <property type="entry name" value="SANT"/>
    <property type="match status" value="1"/>
</dbReference>